<accession>A0A975PH82</accession>
<evidence type="ECO:0000313" key="3">
    <source>
        <dbReference type="Proteomes" id="UP000676169"/>
    </source>
</evidence>
<organism evidence="2 3">
    <name type="scientific">Luteolibacter ambystomatis</name>
    <dbReference type="NCBI Taxonomy" id="2824561"/>
    <lineage>
        <taxon>Bacteria</taxon>
        <taxon>Pseudomonadati</taxon>
        <taxon>Verrucomicrobiota</taxon>
        <taxon>Verrucomicrobiia</taxon>
        <taxon>Verrucomicrobiales</taxon>
        <taxon>Verrucomicrobiaceae</taxon>
        <taxon>Luteolibacter</taxon>
    </lineage>
</organism>
<evidence type="ECO:0000256" key="1">
    <source>
        <dbReference type="SAM" id="SignalP"/>
    </source>
</evidence>
<gene>
    <name evidence="2" type="ORF">KBB96_09030</name>
</gene>
<dbReference type="AlphaFoldDB" id="A0A975PH82"/>
<dbReference type="NCBIfam" id="TIGR02595">
    <property type="entry name" value="PEP_CTERM"/>
    <property type="match status" value="1"/>
</dbReference>
<dbReference type="RefSeq" id="WP_211634365.1">
    <property type="nucleotide sequence ID" value="NZ_CP073100.1"/>
</dbReference>
<protein>
    <submittedName>
        <fullName evidence="2">Autotransporter-associated beta strand repeat-containing protein</fullName>
    </submittedName>
</protein>
<dbReference type="KEGG" id="lamb:KBB96_09030"/>
<name>A0A975PH82_9BACT</name>
<dbReference type="InterPro" id="IPR030895">
    <property type="entry name" value="T5SS_PEPC_rpt"/>
</dbReference>
<dbReference type="Proteomes" id="UP000676169">
    <property type="component" value="Chromosome"/>
</dbReference>
<keyword evidence="1" id="KW-0732">Signal</keyword>
<sequence>MKPSSLLSPPVLVTLLTAAGLQPLAAVSVWKNSGTTDWFTDSNWFGGIPSTSNTETQMVNGNIAISRTDMGQALSTSIWLGGNGPGSVGTATLSITNGASLATTNGYIGLNNGSNATLNISGTGSALTASSQLYIGMSNGSGTAVMNISQGASVTVSSYLLVGYNATGNGSVNVSGTGSILQANGGINSLGYLGGTGTMTISNGATVKLGSSGNGGLGFGNSNGTGILNIGTGGAAGTLIAYQVASSSTTTGKINFNHNESAYTFSPFIYGNIAVEQKGSGTTTLTAANTYTGGTTITNGKLVANNGTGSATGTGTVLAQANTTLAGNGTISGAVTMLGTFAPGNSVGKLNTGSLTIGSTGTYAWELNNATGTAGTTAGGWDLANVNGTLTFQSGSSLDIISLGTNNLSGQAANFNPLANYLWTIATTTGGVTGVENVTLDTSGFQNTIQGTFALETSGNNLVLRYTAVPEPSAIVALLGGTFITLRRRRQLL</sequence>
<reference evidence="2" key="1">
    <citation type="submission" date="2021-04" db="EMBL/GenBank/DDBJ databases">
        <title>Luteolibacter sp. 32A isolated from the skin of an Anderson's salamander (Ambystoma andersonii).</title>
        <authorList>
            <person name="Spergser J."/>
            <person name="Busse H.-J."/>
        </authorList>
    </citation>
    <scope>NUCLEOTIDE SEQUENCE</scope>
    <source>
        <strain evidence="2">32A</strain>
    </source>
</reference>
<dbReference type="NCBIfam" id="TIGR04393">
    <property type="entry name" value="rpt_T5SS_PEPC"/>
    <property type="match status" value="2"/>
</dbReference>
<dbReference type="InterPro" id="IPR013424">
    <property type="entry name" value="Ice-binding_C"/>
</dbReference>
<feature type="chain" id="PRO_5037792113" evidence="1">
    <location>
        <begin position="26"/>
        <end position="493"/>
    </location>
</feature>
<proteinExistence type="predicted"/>
<evidence type="ECO:0000313" key="2">
    <source>
        <dbReference type="EMBL" id="QUE53021.1"/>
    </source>
</evidence>
<dbReference type="EMBL" id="CP073100">
    <property type="protein sequence ID" value="QUE53021.1"/>
    <property type="molecule type" value="Genomic_DNA"/>
</dbReference>
<keyword evidence="3" id="KW-1185">Reference proteome</keyword>
<feature type="signal peptide" evidence="1">
    <location>
        <begin position="1"/>
        <end position="25"/>
    </location>
</feature>